<proteinExistence type="predicted"/>
<evidence type="ECO:0000313" key="2">
    <source>
        <dbReference type="Proteomes" id="UP000499080"/>
    </source>
</evidence>
<dbReference type="OrthoDB" id="9909311at2759"/>
<protein>
    <submittedName>
        <fullName evidence="1">Uncharacterized protein</fullName>
    </submittedName>
</protein>
<gene>
    <name evidence="1" type="ORF">AVEN_174444_1</name>
</gene>
<dbReference type="AlphaFoldDB" id="A0A4Y2FTG7"/>
<evidence type="ECO:0000313" key="1">
    <source>
        <dbReference type="EMBL" id="GBM43876.1"/>
    </source>
</evidence>
<sequence>MTRRVRRRIEFISKIMLDDSPKPASSETSSDQLPVSPQKIPSCYFYDSQYAVMCFRVVSMQLLITACPKVIYISGSYSMDNGQNVGKTDGQAELNRFEAVAEVYVNSDKDIMTSKLFTIDELMEEKLPGANLSYGEVIPPSFKEAMESTEKLRTNFFRQKNSEKAFNELNSIHNA</sequence>
<keyword evidence="2" id="KW-1185">Reference proteome</keyword>
<organism evidence="1 2">
    <name type="scientific">Araneus ventricosus</name>
    <name type="common">Orbweaver spider</name>
    <name type="synonym">Epeira ventricosa</name>
    <dbReference type="NCBI Taxonomy" id="182803"/>
    <lineage>
        <taxon>Eukaryota</taxon>
        <taxon>Metazoa</taxon>
        <taxon>Ecdysozoa</taxon>
        <taxon>Arthropoda</taxon>
        <taxon>Chelicerata</taxon>
        <taxon>Arachnida</taxon>
        <taxon>Araneae</taxon>
        <taxon>Araneomorphae</taxon>
        <taxon>Entelegynae</taxon>
        <taxon>Araneoidea</taxon>
        <taxon>Araneidae</taxon>
        <taxon>Araneus</taxon>
    </lineage>
</organism>
<name>A0A4Y2FTG7_ARAVE</name>
<dbReference type="Proteomes" id="UP000499080">
    <property type="component" value="Unassembled WGS sequence"/>
</dbReference>
<accession>A0A4Y2FTG7</accession>
<reference evidence="1 2" key="1">
    <citation type="journal article" date="2019" name="Sci. Rep.">
        <title>Orb-weaving spider Araneus ventricosus genome elucidates the spidroin gene catalogue.</title>
        <authorList>
            <person name="Kono N."/>
            <person name="Nakamura H."/>
            <person name="Ohtoshi R."/>
            <person name="Moran D.A.P."/>
            <person name="Shinohara A."/>
            <person name="Yoshida Y."/>
            <person name="Fujiwara M."/>
            <person name="Mori M."/>
            <person name="Tomita M."/>
            <person name="Arakawa K."/>
        </authorList>
    </citation>
    <scope>NUCLEOTIDE SEQUENCE [LARGE SCALE GENOMIC DNA]</scope>
</reference>
<comment type="caution">
    <text evidence="1">The sequence shown here is derived from an EMBL/GenBank/DDBJ whole genome shotgun (WGS) entry which is preliminary data.</text>
</comment>
<dbReference type="EMBL" id="BGPR01001046">
    <property type="protein sequence ID" value="GBM43876.1"/>
    <property type="molecule type" value="Genomic_DNA"/>
</dbReference>